<reference evidence="3 4" key="1">
    <citation type="submission" date="2024-10" db="EMBL/GenBank/DDBJ databases">
        <title>The Natural Products Discovery Center: Release of the First 8490 Sequenced Strains for Exploring Actinobacteria Biosynthetic Diversity.</title>
        <authorList>
            <person name="Kalkreuter E."/>
            <person name="Kautsar S.A."/>
            <person name="Yang D."/>
            <person name="Bader C.D."/>
            <person name="Teijaro C.N."/>
            <person name="Fluegel L."/>
            <person name="Davis C.M."/>
            <person name="Simpson J.R."/>
            <person name="Lauterbach L."/>
            <person name="Steele A.D."/>
            <person name="Gui C."/>
            <person name="Meng S."/>
            <person name="Li G."/>
            <person name="Viehrig K."/>
            <person name="Ye F."/>
            <person name="Su P."/>
            <person name="Kiefer A.F."/>
            <person name="Nichols A."/>
            <person name="Cepeda A.J."/>
            <person name="Yan W."/>
            <person name="Fan B."/>
            <person name="Jiang Y."/>
            <person name="Adhikari A."/>
            <person name="Zheng C.-J."/>
            <person name="Schuster L."/>
            <person name="Cowan T.M."/>
            <person name="Smanski M.J."/>
            <person name="Chevrette M.G."/>
            <person name="De Carvalho L.P.S."/>
            <person name="Shen B."/>
        </authorList>
    </citation>
    <scope>NUCLEOTIDE SEQUENCE [LARGE SCALE GENOMIC DNA]</scope>
    <source>
        <strain evidence="3 4">NPDC000087</strain>
    </source>
</reference>
<sequence>MNKATRMLVMTGMAIVAGVTFSAGPAAAASASPAPAAPKAGTQSTKDWGHDRSRIVGFYSNPFTCHRIGNFGERQGRWDDHACIRIPFGFHRGDWALKVYWDRHGFPGHGGPGFPGHGGPGFPGNGHDHDGPGNHHGGPGWTKH</sequence>
<feature type="chain" id="PRO_5046677030" evidence="2">
    <location>
        <begin position="29"/>
        <end position="144"/>
    </location>
</feature>
<feature type="region of interest" description="Disordered" evidence="1">
    <location>
        <begin position="111"/>
        <end position="144"/>
    </location>
</feature>
<comment type="caution">
    <text evidence="3">The sequence shown here is derived from an EMBL/GenBank/DDBJ whole genome shotgun (WGS) entry which is preliminary data.</text>
</comment>
<organism evidence="3 4">
    <name type="scientific">Paractinoplanes globisporus</name>
    <dbReference type="NCBI Taxonomy" id="113565"/>
    <lineage>
        <taxon>Bacteria</taxon>
        <taxon>Bacillati</taxon>
        <taxon>Actinomycetota</taxon>
        <taxon>Actinomycetes</taxon>
        <taxon>Micromonosporales</taxon>
        <taxon>Micromonosporaceae</taxon>
        <taxon>Paractinoplanes</taxon>
    </lineage>
</organism>
<accession>A0ABW6WE43</accession>
<feature type="compositionally biased region" description="Gly residues" evidence="1">
    <location>
        <begin position="134"/>
        <end position="144"/>
    </location>
</feature>
<proteinExistence type="predicted"/>
<keyword evidence="2" id="KW-0732">Signal</keyword>
<dbReference type="EMBL" id="JBIAZU010000003">
    <property type="protein sequence ID" value="MFF5291171.1"/>
    <property type="molecule type" value="Genomic_DNA"/>
</dbReference>
<evidence type="ECO:0000256" key="2">
    <source>
        <dbReference type="SAM" id="SignalP"/>
    </source>
</evidence>
<feature type="compositionally biased region" description="Low complexity" evidence="1">
    <location>
        <begin position="28"/>
        <end position="41"/>
    </location>
</feature>
<evidence type="ECO:0000256" key="1">
    <source>
        <dbReference type="SAM" id="MobiDB-lite"/>
    </source>
</evidence>
<keyword evidence="4" id="KW-1185">Reference proteome</keyword>
<protein>
    <submittedName>
        <fullName evidence="3">Uncharacterized protein</fullName>
    </submittedName>
</protein>
<gene>
    <name evidence="3" type="ORF">ACFY35_17145</name>
</gene>
<feature type="region of interest" description="Disordered" evidence="1">
    <location>
        <begin position="28"/>
        <end position="49"/>
    </location>
</feature>
<name>A0ABW6WE43_9ACTN</name>
<evidence type="ECO:0000313" key="3">
    <source>
        <dbReference type="EMBL" id="MFF5291171.1"/>
    </source>
</evidence>
<feature type="compositionally biased region" description="Gly residues" evidence="1">
    <location>
        <begin position="111"/>
        <end position="124"/>
    </location>
</feature>
<feature type="signal peptide" evidence="2">
    <location>
        <begin position="1"/>
        <end position="28"/>
    </location>
</feature>
<dbReference type="Proteomes" id="UP001602245">
    <property type="component" value="Unassembled WGS sequence"/>
</dbReference>
<dbReference type="RefSeq" id="WP_157297086.1">
    <property type="nucleotide sequence ID" value="NZ_JBIAZU010000003.1"/>
</dbReference>
<evidence type="ECO:0000313" key="4">
    <source>
        <dbReference type="Proteomes" id="UP001602245"/>
    </source>
</evidence>